<evidence type="ECO:0000313" key="4">
    <source>
        <dbReference type="Proteomes" id="UP000274131"/>
    </source>
</evidence>
<evidence type="ECO:0000259" key="2">
    <source>
        <dbReference type="PROSITE" id="PS50006"/>
    </source>
</evidence>
<dbReference type="PANTHER" id="PTHR13233">
    <property type="entry name" value="MICROSPHERULE PROTEIN 1"/>
    <property type="match status" value="1"/>
</dbReference>
<dbReference type="GO" id="GO:0031011">
    <property type="term" value="C:Ino80 complex"/>
    <property type="evidence" value="ECO:0007669"/>
    <property type="project" value="InterPro"/>
</dbReference>
<evidence type="ECO:0000256" key="1">
    <source>
        <dbReference type="SAM" id="MobiDB-lite"/>
    </source>
</evidence>
<dbReference type="STRING" id="51028.A0A0N4VF42"/>
<dbReference type="Gene3D" id="2.60.200.20">
    <property type="match status" value="1"/>
</dbReference>
<dbReference type="OrthoDB" id="10262769at2759"/>
<dbReference type="GO" id="GO:0045944">
    <property type="term" value="P:positive regulation of transcription by RNA polymerase II"/>
    <property type="evidence" value="ECO:0007669"/>
    <property type="project" value="TreeGrafter"/>
</dbReference>
<accession>A0A0N4VF42</accession>
<dbReference type="PANTHER" id="PTHR13233:SF0">
    <property type="entry name" value="MICROSPHERULE PROTEIN 1"/>
    <property type="match status" value="1"/>
</dbReference>
<dbReference type="GO" id="GO:0071339">
    <property type="term" value="C:MLL1 complex"/>
    <property type="evidence" value="ECO:0007669"/>
    <property type="project" value="InterPro"/>
</dbReference>
<dbReference type="SUPFAM" id="SSF49879">
    <property type="entry name" value="SMAD/FHA domain"/>
    <property type="match status" value="1"/>
</dbReference>
<dbReference type="InterPro" id="IPR000253">
    <property type="entry name" value="FHA_dom"/>
</dbReference>
<dbReference type="EMBL" id="UXUI01009598">
    <property type="protein sequence ID" value="VDD94011.1"/>
    <property type="molecule type" value="Genomic_DNA"/>
</dbReference>
<dbReference type="PROSITE" id="PS50006">
    <property type="entry name" value="FHA_DOMAIN"/>
    <property type="match status" value="1"/>
</dbReference>
<evidence type="ECO:0000313" key="5">
    <source>
        <dbReference type="WBParaSite" id="EVEC_0000935201-mRNA-1"/>
    </source>
</evidence>
<feature type="region of interest" description="Disordered" evidence="1">
    <location>
        <begin position="81"/>
        <end position="104"/>
    </location>
</feature>
<dbReference type="Pfam" id="PF00498">
    <property type="entry name" value="FHA"/>
    <property type="match status" value="1"/>
</dbReference>
<name>A0A0N4VF42_ENTVE</name>
<dbReference type="Proteomes" id="UP000274131">
    <property type="component" value="Unassembled WGS sequence"/>
</dbReference>
<reference evidence="5" key="1">
    <citation type="submission" date="2017-02" db="UniProtKB">
        <authorList>
            <consortium name="WormBaseParasite"/>
        </authorList>
    </citation>
    <scope>IDENTIFICATION</scope>
</reference>
<dbReference type="WBParaSite" id="EVEC_0000935201-mRNA-1">
    <property type="protein sequence ID" value="EVEC_0000935201-mRNA-1"/>
    <property type="gene ID" value="EVEC_0000935201"/>
</dbReference>
<dbReference type="InterPro" id="IPR037912">
    <property type="entry name" value="MCRS1"/>
</dbReference>
<proteinExistence type="predicted"/>
<dbReference type="AlphaFoldDB" id="A0A0N4VF42"/>
<protein>
    <submittedName>
        <fullName evidence="5">FHA domain-containing protein</fullName>
    </submittedName>
</protein>
<dbReference type="InterPro" id="IPR025999">
    <property type="entry name" value="MCRS_N"/>
</dbReference>
<feature type="domain" description="FHA" evidence="2">
    <location>
        <begin position="382"/>
        <end position="443"/>
    </location>
</feature>
<organism evidence="5">
    <name type="scientific">Enterobius vermicularis</name>
    <name type="common">Human pinworm</name>
    <dbReference type="NCBI Taxonomy" id="51028"/>
    <lineage>
        <taxon>Eukaryota</taxon>
        <taxon>Metazoa</taxon>
        <taxon>Ecdysozoa</taxon>
        <taxon>Nematoda</taxon>
        <taxon>Chromadorea</taxon>
        <taxon>Rhabditida</taxon>
        <taxon>Spirurina</taxon>
        <taxon>Oxyuridomorpha</taxon>
        <taxon>Oxyuroidea</taxon>
        <taxon>Oxyuridae</taxon>
        <taxon>Enterobius</taxon>
    </lineage>
</organism>
<gene>
    <name evidence="3" type="ORF">EVEC_LOCUS8762</name>
</gene>
<dbReference type="GO" id="GO:0044545">
    <property type="term" value="C:NSL complex"/>
    <property type="evidence" value="ECO:0007669"/>
    <property type="project" value="TreeGrafter"/>
</dbReference>
<dbReference type="InterPro" id="IPR008984">
    <property type="entry name" value="SMAD_FHA_dom_sf"/>
</dbReference>
<dbReference type="SMART" id="SM00240">
    <property type="entry name" value="FHA"/>
    <property type="match status" value="1"/>
</dbReference>
<keyword evidence="4" id="KW-1185">Reference proteome</keyword>
<evidence type="ECO:0000313" key="3">
    <source>
        <dbReference type="EMBL" id="VDD94011.1"/>
    </source>
</evidence>
<dbReference type="Pfam" id="PF13325">
    <property type="entry name" value="MCRS_N"/>
    <property type="match status" value="1"/>
</dbReference>
<sequence>MREIKKPKFDDEIVDSLATVKVSPRKRTSTDRLHQSPEITETTSLEKLEINGSKINARKRLLKASDASCSGVMADERLKSKKFPKSALQSPSPSSIVDKEQKDSHAEVWHLMEPGTAGEKVKEKKRKEKMASKEAKTKELAAAACQSASLSPSAAESFKIWTVTDDVALMTAVIHVCDLDAVRNSVHFSRPFSLKEIESRWYDLLYNEKISGMAKQRLNELPPETVAAIQSKTAFSVQEEEILANVPSTSSPDLSSFSQLLSTNRNYFHHARTAEVLLEHWQLMRLWNLLVDQKGPPAFQSALDHTLIEKNLSTTSNTDWLLDFEESKLCKETVALDRDLNRCPKVSVEAVSGISHEIQVETDTWGILKGSVSRFLIKGDRVLIGRSTMKHEVDVNLSLEGPTANISRKQAILKRVCRLEDGFVEYFIVNVGKRPIFVNGVAVPSRSRKQVVDSSIIEIGSIRLHLSIVVRD</sequence>
<dbReference type="GO" id="GO:0002151">
    <property type="term" value="F:G-quadruplex RNA binding"/>
    <property type="evidence" value="ECO:0007669"/>
    <property type="project" value="InterPro"/>
</dbReference>
<reference evidence="3 4" key="2">
    <citation type="submission" date="2018-10" db="EMBL/GenBank/DDBJ databases">
        <authorList>
            <consortium name="Pathogen Informatics"/>
        </authorList>
    </citation>
    <scope>NUCLEOTIDE SEQUENCE [LARGE SCALE GENOMIC DNA]</scope>
</reference>